<evidence type="ECO:0000313" key="5">
    <source>
        <dbReference type="Proteomes" id="UP000229307"/>
    </source>
</evidence>
<evidence type="ECO:0000259" key="3">
    <source>
        <dbReference type="Pfam" id="PF02449"/>
    </source>
</evidence>
<organism evidence="4 5">
    <name type="scientific">Candidatus Desantisbacteria bacterium CG_4_10_14_0_8_um_filter_48_22</name>
    <dbReference type="NCBI Taxonomy" id="1974543"/>
    <lineage>
        <taxon>Bacteria</taxon>
        <taxon>Candidatus Desantisiibacteriota</taxon>
    </lineage>
</organism>
<dbReference type="Gene3D" id="3.20.20.80">
    <property type="entry name" value="Glycosidases"/>
    <property type="match status" value="1"/>
</dbReference>
<dbReference type="GO" id="GO:0009341">
    <property type="term" value="C:beta-galactosidase complex"/>
    <property type="evidence" value="ECO:0007669"/>
    <property type="project" value="InterPro"/>
</dbReference>
<keyword evidence="2" id="KW-0326">Glycosidase</keyword>
<dbReference type="GO" id="GO:0004565">
    <property type="term" value="F:beta-galactosidase activity"/>
    <property type="evidence" value="ECO:0007669"/>
    <property type="project" value="InterPro"/>
</dbReference>
<dbReference type="InterPro" id="IPR013529">
    <property type="entry name" value="Glyco_hydro_42_N"/>
</dbReference>
<evidence type="ECO:0000256" key="2">
    <source>
        <dbReference type="ARBA" id="ARBA00023295"/>
    </source>
</evidence>
<name>A0A2M7S5V4_9BACT</name>
<comment type="caution">
    <text evidence="4">The sequence shown here is derived from an EMBL/GenBank/DDBJ whole genome shotgun (WGS) entry which is preliminary data.</text>
</comment>
<sequence>MKPRTEIRIHNNGPAIFVDGRQQVPLAFWRGPDHDYKFLEDFAKAGVRIVFFTVDLKYWKGPGEYDFSGLDEIFSKTVKACPQVLMIPRMFLMPPRWWVDSNPSELRMREDLSAYQGSPDEYLRGQLLPSIASEKWRKDTLDFLDAYISHCEQGPFAEHIIGYHLSSEQSEEWFYWGGPEIDYNPANEASFRQWLGKKYGTDEALQDSWRNHAVFLNSAKIPSVKSRRSPAAGEFFSPETQKDVIDFYGYHHWKIVDTIRCFAALVKEKTGRRALVSVFYGYQLQSIPRGQLDSGHYALGELLRSKDIDMLSSPTCYTGRELGTGYSYFMSLAGSVKLHGKLWFDENDIRTHINVPGNDGYGKTKTLEETISMQWREFGNAVCNSVASWWMDQSGGWYNDPCLLEEIGRIFAAGRQALECDMSGSAEIAVVIDERSQHLRGPQAKFQSWHNIVDIGHIGAPVDFILLEDIPLARPYKVYFFKFCYRLNAGIMKMLERIVKTDDRWAVWLEQSCFFDEDARTVTHENAEAATGFSLTRALQAVNEDADLSSRVGKPAKKLDKWTSVYLKDQPSADDLRTICREAGVHLYLETGDVVYANRSFLCVHANGGGEKKIKLPVKADVFDLISQKEIGKALQEFTVTMKPLSTVVFLLK</sequence>
<dbReference type="EMBL" id="PFMR01000293">
    <property type="protein sequence ID" value="PIZ14921.1"/>
    <property type="molecule type" value="Genomic_DNA"/>
</dbReference>
<dbReference type="InterPro" id="IPR017853">
    <property type="entry name" value="GH"/>
</dbReference>
<evidence type="ECO:0000313" key="4">
    <source>
        <dbReference type="EMBL" id="PIZ14921.1"/>
    </source>
</evidence>
<protein>
    <recommendedName>
        <fullName evidence="3">Glycoside hydrolase family 42 N-terminal domain-containing protein</fullName>
    </recommendedName>
</protein>
<dbReference type="Proteomes" id="UP000229307">
    <property type="component" value="Unassembled WGS sequence"/>
</dbReference>
<dbReference type="SUPFAM" id="SSF51445">
    <property type="entry name" value="(Trans)glycosidases"/>
    <property type="match status" value="1"/>
</dbReference>
<dbReference type="GO" id="GO:0005975">
    <property type="term" value="P:carbohydrate metabolic process"/>
    <property type="evidence" value="ECO:0007669"/>
    <property type="project" value="InterPro"/>
</dbReference>
<feature type="domain" description="Glycoside hydrolase family 42 N-terminal" evidence="3">
    <location>
        <begin position="62"/>
        <end position="282"/>
    </location>
</feature>
<proteinExistence type="predicted"/>
<gene>
    <name evidence="4" type="ORF">COY52_10735</name>
</gene>
<dbReference type="AlphaFoldDB" id="A0A2M7S5V4"/>
<accession>A0A2M7S5V4</accession>
<dbReference type="Pfam" id="PF02449">
    <property type="entry name" value="Glyco_hydro_42"/>
    <property type="match status" value="1"/>
</dbReference>
<keyword evidence="1" id="KW-0378">Hydrolase</keyword>
<evidence type="ECO:0000256" key="1">
    <source>
        <dbReference type="ARBA" id="ARBA00022801"/>
    </source>
</evidence>
<reference evidence="5" key="1">
    <citation type="submission" date="2017-09" db="EMBL/GenBank/DDBJ databases">
        <title>Depth-based differentiation of microbial function through sediment-hosted aquifers and enrichment of novel symbionts in the deep terrestrial subsurface.</title>
        <authorList>
            <person name="Probst A.J."/>
            <person name="Ladd B."/>
            <person name="Jarett J.K."/>
            <person name="Geller-Mcgrath D.E."/>
            <person name="Sieber C.M.K."/>
            <person name="Emerson J.B."/>
            <person name="Anantharaman K."/>
            <person name="Thomas B.C."/>
            <person name="Malmstrom R."/>
            <person name="Stieglmeier M."/>
            <person name="Klingl A."/>
            <person name="Woyke T."/>
            <person name="Ryan C.M."/>
            <person name="Banfield J.F."/>
        </authorList>
    </citation>
    <scope>NUCLEOTIDE SEQUENCE [LARGE SCALE GENOMIC DNA]</scope>
</reference>